<keyword evidence="5" id="KW-0865">Zymogen</keyword>
<evidence type="ECO:0000256" key="6">
    <source>
        <dbReference type="ARBA" id="ARBA00023157"/>
    </source>
</evidence>
<evidence type="ECO:0000256" key="5">
    <source>
        <dbReference type="ARBA" id="ARBA00023145"/>
    </source>
</evidence>
<dbReference type="InterPro" id="IPR013201">
    <property type="entry name" value="Prot_inhib_I29"/>
</dbReference>
<keyword evidence="4" id="KW-0788">Thiol protease</keyword>
<dbReference type="PROSITE" id="PS00139">
    <property type="entry name" value="THIOL_PROTEASE_CYS"/>
    <property type="match status" value="1"/>
</dbReference>
<dbReference type="Pfam" id="PF00112">
    <property type="entry name" value="Peptidase_C1"/>
    <property type="match status" value="1"/>
</dbReference>
<dbReference type="GO" id="GO:0008234">
    <property type="term" value="F:cysteine-type peptidase activity"/>
    <property type="evidence" value="ECO:0007669"/>
    <property type="project" value="UniProtKB-KW"/>
</dbReference>
<name>A0A8S0ZZP1_ARCPL</name>
<accession>A0A8S0ZZP1</accession>
<dbReference type="SUPFAM" id="SSF54001">
    <property type="entry name" value="Cysteine proteinases"/>
    <property type="match status" value="1"/>
</dbReference>
<feature type="domain" description="Cathepsin propeptide inhibitor" evidence="8">
    <location>
        <begin position="31"/>
        <end position="87"/>
    </location>
</feature>
<dbReference type="PANTHER" id="PTHR12411">
    <property type="entry name" value="CYSTEINE PROTEASE FAMILY C1-RELATED"/>
    <property type="match status" value="1"/>
</dbReference>
<dbReference type="InterPro" id="IPR038765">
    <property type="entry name" value="Papain-like_cys_pep_sf"/>
</dbReference>
<dbReference type="AlphaFoldDB" id="A0A8S0ZZP1"/>
<evidence type="ECO:0000259" key="8">
    <source>
        <dbReference type="SMART" id="SM00848"/>
    </source>
</evidence>
<evidence type="ECO:0000256" key="3">
    <source>
        <dbReference type="ARBA" id="ARBA00022801"/>
    </source>
</evidence>
<dbReference type="PROSITE" id="PS00639">
    <property type="entry name" value="THIOL_PROTEASE_HIS"/>
    <property type="match status" value="1"/>
</dbReference>
<dbReference type="InterPro" id="IPR025660">
    <property type="entry name" value="Pept_his_AS"/>
</dbReference>
<dbReference type="InterPro" id="IPR039417">
    <property type="entry name" value="Peptidase_C1A_papain-like"/>
</dbReference>
<dbReference type="Gene3D" id="3.90.70.10">
    <property type="entry name" value="Cysteine proteinases"/>
    <property type="match status" value="1"/>
</dbReference>
<protein>
    <submittedName>
        <fullName evidence="9">Uncharacterized protein</fullName>
    </submittedName>
</protein>
<keyword evidence="2" id="KW-0645">Protease</keyword>
<evidence type="ECO:0000256" key="1">
    <source>
        <dbReference type="ARBA" id="ARBA00008455"/>
    </source>
</evidence>
<dbReference type="SMART" id="SM00645">
    <property type="entry name" value="Pept_C1"/>
    <property type="match status" value="1"/>
</dbReference>
<keyword evidence="6" id="KW-1015">Disulfide bond</keyword>
<sequence length="331" mass="36586">MFLFLIFMCWGVSAAPNKAQYYSLEDAASYFEEFIIKHGKQYADEQEKSARFEIFKANLKDVNQLNNITQATVFGITSFTDLTKDEFKRLYSNCFIGEQDTSCSLKTDGDIPDAGAPESLDYRQMGYVSGVKNQMTCGDCYAFSSTGHLEGQYFKKHGSMQEFSEQQILDCNQKSSGCRGGTMGSSFATLIDLGGAMAERDYPYENQKGQCRSDASRAVARISACYQYSLSSQEKVKQLLYLVGPISIAVRDDYLKQYTGGIIMDSVCTGKVAHAVLLVGYGTDNGVDYWLIKNSWGAQRGEQGYFRVQRNGGPDGACGLLNQGMASADVE</sequence>
<dbReference type="InterPro" id="IPR013128">
    <property type="entry name" value="Peptidase_C1A"/>
</dbReference>
<dbReference type="Proteomes" id="UP000494106">
    <property type="component" value="Unassembled WGS sequence"/>
</dbReference>
<reference evidence="9 10" key="1">
    <citation type="submission" date="2020-04" db="EMBL/GenBank/DDBJ databases">
        <authorList>
            <person name="Wallbank WR R."/>
            <person name="Pardo Diaz C."/>
            <person name="Kozak K."/>
            <person name="Martin S."/>
            <person name="Jiggins C."/>
            <person name="Moest M."/>
            <person name="Warren A I."/>
            <person name="Byers J.R.P. K."/>
            <person name="Montejo-Kovacevich G."/>
            <person name="Yen C E."/>
        </authorList>
    </citation>
    <scope>NUCLEOTIDE SEQUENCE [LARGE SCALE GENOMIC DNA]</scope>
</reference>
<dbReference type="GO" id="GO:0006508">
    <property type="term" value="P:proteolysis"/>
    <property type="evidence" value="ECO:0007669"/>
    <property type="project" value="UniProtKB-KW"/>
</dbReference>
<comment type="caution">
    <text evidence="9">The sequence shown here is derived from an EMBL/GenBank/DDBJ whole genome shotgun (WGS) entry which is preliminary data.</text>
</comment>
<proteinExistence type="inferred from homology"/>
<dbReference type="InterPro" id="IPR000169">
    <property type="entry name" value="Pept_cys_AS"/>
</dbReference>
<evidence type="ECO:0000256" key="4">
    <source>
        <dbReference type="ARBA" id="ARBA00022807"/>
    </source>
</evidence>
<dbReference type="EMBL" id="CADEBC010000494">
    <property type="protein sequence ID" value="CAB3237724.1"/>
    <property type="molecule type" value="Genomic_DNA"/>
</dbReference>
<keyword evidence="10" id="KW-1185">Reference proteome</keyword>
<dbReference type="PRINTS" id="PR00705">
    <property type="entry name" value="PAPAIN"/>
</dbReference>
<organism evidence="9 10">
    <name type="scientific">Arctia plantaginis</name>
    <name type="common">Wood tiger moth</name>
    <name type="synonym">Phalaena plantaginis</name>
    <dbReference type="NCBI Taxonomy" id="874455"/>
    <lineage>
        <taxon>Eukaryota</taxon>
        <taxon>Metazoa</taxon>
        <taxon>Ecdysozoa</taxon>
        <taxon>Arthropoda</taxon>
        <taxon>Hexapoda</taxon>
        <taxon>Insecta</taxon>
        <taxon>Pterygota</taxon>
        <taxon>Neoptera</taxon>
        <taxon>Endopterygota</taxon>
        <taxon>Lepidoptera</taxon>
        <taxon>Glossata</taxon>
        <taxon>Ditrysia</taxon>
        <taxon>Noctuoidea</taxon>
        <taxon>Erebidae</taxon>
        <taxon>Arctiinae</taxon>
        <taxon>Arctia</taxon>
    </lineage>
</organism>
<dbReference type="SMART" id="SM00848">
    <property type="entry name" value="Inhibitor_I29"/>
    <property type="match status" value="1"/>
</dbReference>
<dbReference type="OrthoDB" id="10253408at2759"/>
<dbReference type="CDD" id="cd02248">
    <property type="entry name" value="Peptidase_C1A"/>
    <property type="match status" value="1"/>
</dbReference>
<evidence type="ECO:0000256" key="2">
    <source>
        <dbReference type="ARBA" id="ARBA00022670"/>
    </source>
</evidence>
<comment type="similarity">
    <text evidence="1">Belongs to the peptidase C1 family.</text>
</comment>
<dbReference type="Pfam" id="PF08246">
    <property type="entry name" value="Inhibitor_I29"/>
    <property type="match status" value="1"/>
</dbReference>
<gene>
    <name evidence="9" type="ORF">APLA_LOCUS7079</name>
</gene>
<feature type="domain" description="Peptidase C1A papain C-terminal" evidence="7">
    <location>
        <begin position="116"/>
        <end position="328"/>
    </location>
</feature>
<evidence type="ECO:0000259" key="7">
    <source>
        <dbReference type="SMART" id="SM00645"/>
    </source>
</evidence>
<evidence type="ECO:0000313" key="9">
    <source>
        <dbReference type="EMBL" id="CAB3237724.1"/>
    </source>
</evidence>
<keyword evidence="3" id="KW-0378">Hydrolase</keyword>
<dbReference type="InterPro" id="IPR000668">
    <property type="entry name" value="Peptidase_C1A_C"/>
</dbReference>
<evidence type="ECO:0000313" key="10">
    <source>
        <dbReference type="Proteomes" id="UP000494106"/>
    </source>
</evidence>